<reference evidence="4 5" key="1">
    <citation type="submission" date="2016-11" db="EMBL/GenBank/DDBJ databases">
        <title>Trade-off between light-utilization and light-protection in marine flavobacteria.</title>
        <authorList>
            <person name="Kumagai Y."/>
        </authorList>
    </citation>
    <scope>NUCLEOTIDE SEQUENCE [LARGE SCALE GENOMIC DNA]</scope>
    <source>
        <strain evidence="4 5">ATCC 700397</strain>
    </source>
</reference>
<comment type="subcellular location">
    <subcellularLocation>
        <location evidence="2">Gas vesicle</location>
    </subcellularLocation>
</comment>
<dbReference type="GO" id="GO:0031411">
    <property type="term" value="C:gas vesicle"/>
    <property type="evidence" value="ECO:0007669"/>
    <property type="project" value="UniProtKB-SubCell"/>
</dbReference>
<dbReference type="EMBL" id="MQUA01000013">
    <property type="protein sequence ID" value="PQB07510.1"/>
    <property type="molecule type" value="Genomic_DNA"/>
</dbReference>
<evidence type="ECO:0000256" key="3">
    <source>
        <dbReference type="ARBA" id="ARBA00035643"/>
    </source>
</evidence>
<sequence>MGKIIYSLVLVKKDSEKFIKLLSSLKGILRANLSVVLFGEIMAIVSDIKETSTLTDKSNVVEYAKVIEIVAQEFTVLPVQYGSIMESNELVQNMLKKNYSKFHENLEKVENKVEFGLKVFCDSKKIKKELVTKLELDLVPKSIQEQKISIYKEYIDKKLKEHQLEKLLLEYVDTIIQDITSRLSKMNPIHKFKKMESESKIIDAVFLIKKSKQEDLITTVKDLQNKHTGLRLMLTGPWPPYNFVDITIN</sequence>
<comment type="similarity">
    <text evidence="3">Belongs to the gas vesicle GvpF/GvpL family.</text>
</comment>
<dbReference type="Proteomes" id="UP000239522">
    <property type="component" value="Unassembled WGS sequence"/>
</dbReference>
<evidence type="ECO:0008006" key="6">
    <source>
        <dbReference type="Google" id="ProtNLM"/>
    </source>
</evidence>
<protein>
    <recommendedName>
        <fullName evidence="6">Gas vesicle synthesis GvpLGvpF</fullName>
    </recommendedName>
</protein>
<dbReference type="OrthoDB" id="598329at2"/>
<keyword evidence="1" id="KW-0304">Gas vesicle</keyword>
<dbReference type="AlphaFoldDB" id="A0A2S7KY11"/>
<evidence type="ECO:0000256" key="2">
    <source>
        <dbReference type="ARBA" id="ARBA00035108"/>
    </source>
</evidence>
<dbReference type="PANTHER" id="PTHR36852">
    <property type="entry name" value="PROTEIN GVPL 2"/>
    <property type="match status" value="1"/>
</dbReference>
<accession>A0A2S7KY11</accession>
<comment type="caution">
    <text evidence="4">The sequence shown here is derived from an EMBL/GenBank/DDBJ whole genome shotgun (WGS) entry which is preliminary data.</text>
</comment>
<dbReference type="Pfam" id="PF06386">
    <property type="entry name" value="GvpL_GvpF"/>
    <property type="match status" value="1"/>
</dbReference>
<dbReference type="GO" id="GO:0031412">
    <property type="term" value="P:gas vesicle organization"/>
    <property type="evidence" value="ECO:0007669"/>
    <property type="project" value="InterPro"/>
</dbReference>
<evidence type="ECO:0000313" key="5">
    <source>
        <dbReference type="Proteomes" id="UP000239522"/>
    </source>
</evidence>
<dbReference type="InterPro" id="IPR009430">
    <property type="entry name" value="GvpL/GvpF"/>
</dbReference>
<dbReference type="PANTHER" id="PTHR36852:SF1">
    <property type="entry name" value="PROTEIN GVPL 2"/>
    <property type="match status" value="1"/>
</dbReference>
<gene>
    <name evidence="4" type="ORF">BST83_10320</name>
</gene>
<proteinExistence type="inferred from homology"/>
<evidence type="ECO:0000313" key="4">
    <source>
        <dbReference type="EMBL" id="PQB07510.1"/>
    </source>
</evidence>
<name>A0A2S7KY11_9FLAO</name>
<organism evidence="4 5">
    <name type="scientific">Polaribacter filamentus</name>
    <dbReference type="NCBI Taxonomy" id="53483"/>
    <lineage>
        <taxon>Bacteria</taxon>
        <taxon>Pseudomonadati</taxon>
        <taxon>Bacteroidota</taxon>
        <taxon>Flavobacteriia</taxon>
        <taxon>Flavobacteriales</taxon>
        <taxon>Flavobacteriaceae</taxon>
    </lineage>
</organism>
<keyword evidence="5" id="KW-1185">Reference proteome</keyword>
<evidence type="ECO:0000256" key="1">
    <source>
        <dbReference type="ARBA" id="ARBA00022987"/>
    </source>
</evidence>
<dbReference type="RefSeq" id="WP_104809719.1">
    <property type="nucleotide sequence ID" value="NZ_MQUA01000013.1"/>
</dbReference>